<keyword evidence="9" id="KW-1185">Reference proteome</keyword>
<evidence type="ECO:0000256" key="5">
    <source>
        <dbReference type="ARBA" id="ARBA00022801"/>
    </source>
</evidence>
<dbReference type="SUPFAM" id="SSF51445">
    <property type="entry name" value="(Trans)glycosidases"/>
    <property type="match status" value="1"/>
</dbReference>
<comment type="similarity">
    <text evidence="2">Belongs to the glycosyl hydrolase 29 family.</text>
</comment>
<reference evidence="8 9" key="1">
    <citation type="journal article" date="2019" name="Int. J. Syst. Evol. Microbiol.">
        <title>The Global Catalogue of Microorganisms (GCM) 10K type strain sequencing project: providing services to taxonomists for standard genome sequencing and annotation.</title>
        <authorList>
            <consortium name="The Broad Institute Genomics Platform"/>
            <consortium name="The Broad Institute Genome Sequencing Center for Infectious Disease"/>
            <person name="Wu L."/>
            <person name="Ma J."/>
        </authorList>
    </citation>
    <scope>NUCLEOTIDE SEQUENCE [LARGE SCALE GENOMIC DNA]</scope>
    <source>
        <strain evidence="8 9">RDMS1</strain>
    </source>
</reference>
<dbReference type="GeneID" id="76202511"/>
<sequence>MLEAVPSYLTGYQNVYHENPRRAARKWFENARYGLFLHWGLFSKYGESCPYLYDNDDVSIPEYKKTMAEFDAASFDAAAITNLALDAEMAYITFVCRHHDGFSLWDTAQSEFKSTNAAAERDFVEELADECQKKELGLFLYYSYGLDWTHPAFPTDESGIARAPERFEGHHTWNPGDNNGEYVAFVHEQLRELLTDYGPIAGVWFDPISSYYQRPDLFPVHETYGLVRSLQDHCLVAYKNGATGTEDFVTPEQRLHDEALQWLDRGRMSELRKAEIRANWTRQLQGATEFCATLEDDWGYTPETDRLSCEEVLDLLAYATTRDANVLLNTAPKFDGSIHSASERILRDVGEHIRANGWPRG</sequence>
<organism evidence="8 9">
    <name type="scientific">Halocatena marina</name>
    <dbReference type="NCBI Taxonomy" id="2934937"/>
    <lineage>
        <taxon>Archaea</taxon>
        <taxon>Methanobacteriati</taxon>
        <taxon>Methanobacteriota</taxon>
        <taxon>Stenosarchaea group</taxon>
        <taxon>Halobacteria</taxon>
        <taxon>Halobacteriales</taxon>
        <taxon>Natronomonadaceae</taxon>
        <taxon>Halocatena</taxon>
    </lineage>
</organism>
<comment type="caution">
    <text evidence="8">The sequence shown here is derived from an EMBL/GenBank/DDBJ whole genome shotgun (WGS) entry which is preliminary data.</text>
</comment>
<protein>
    <recommendedName>
        <fullName evidence="3">alpha-L-fucosidase</fullName>
        <ecNumber evidence="3">3.2.1.51</ecNumber>
    </recommendedName>
</protein>
<evidence type="ECO:0000256" key="6">
    <source>
        <dbReference type="ARBA" id="ARBA00023295"/>
    </source>
</evidence>
<dbReference type="Proteomes" id="UP001596417">
    <property type="component" value="Unassembled WGS sequence"/>
</dbReference>
<evidence type="ECO:0000256" key="1">
    <source>
        <dbReference type="ARBA" id="ARBA00004071"/>
    </source>
</evidence>
<dbReference type="InterPro" id="IPR017853">
    <property type="entry name" value="GH"/>
</dbReference>
<evidence type="ECO:0000313" key="8">
    <source>
        <dbReference type="EMBL" id="MFC7192814.1"/>
    </source>
</evidence>
<comment type="function">
    <text evidence="1">Alpha-L-fucosidase is responsible for hydrolyzing the alpha-1,6-linked fucose joined to the reducing-end N-acetylglucosamine of the carbohydrate moieties of glycoproteins.</text>
</comment>
<dbReference type="Pfam" id="PF01120">
    <property type="entry name" value="Alpha_L_fucos"/>
    <property type="match status" value="1"/>
</dbReference>
<evidence type="ECO:0000256" key="4">
    <source>
        <dbReference type="ARBA" id="ARBA00022729"/>
    </source>
</evidence>
<evidence type="ECO:0000259" key="7">
    <source>
        <dbReference type="Pfam" id="PF01120"/>
    </source>
</evidence>
<evidence type="ECO:0000313" key="9">
    <source>
        <dbReference type="Proteomes" id="UP001596417"/>
    </source>
</evidence>
<gene>
    <name evidence="8" type="ORF">ACFQL7_25385</name>
</gene>
<dbReference type="PIRSF" id="PIRSF001092">
    <property type="entry name" value="Alpha-L-fucosidase"/>
    <property type="match status" value="1"/>
</dbReference>
<dbReference type="PANTHER" id="PTHR10030">
    <property type="entry name" value="ALPHA-L-FUCOSIDASE"/>
    <property type="match status" value="1"/>
</dbReference>
<dbReference type="GO" id="GO:0004553">
    <property type="term" value="F:hydrolase activity, hydrolyzing O-glycosyl compounds"/>
    <property type="evidence" value="ECO:0007669"/>
    <property type="project" value="UniProtKB-ARBA"/>
</dbReference>
<dbReference type="SMART" id="SM00812">
    <property type="entry name" value="Alpha_L_fucos"/>
    <property type="match status" value="1"/>
</dbReference>
<name>A0ABD5YXP8_9EURY</name>
<dbReference type="EC" id="3.2.1.51" evidence="3"/>
<keyword evidence="4" id="KW-0732">Signal</keyword>
<dbReference type="AlphaFoldDB" id="A0ABD5YXP8"/>
<evidence type="ECO:0000256" key="3">
    <source>
        <dbReference type="ARBA" id="ARBA00012662"/>
    </source>
</evidence>
<keyword evidence="6" id="KW-0326">Glycosidase</keyword>
<proteinExistence type="inferred from homology"/>
<dbReference type="RefSeq" id="WP_248910656.1">
    <property type="nucleotide sequence ID" value="NZ_CP109981.1"/>
</dbReference>
<dbReference type="PANTHER" id="PTHR10030:SF37">
    <property type="entry name" value="ALPHA-L-FUCOSIDASE-RELATED"/>
    <property type="match status" value="1"/>
</dbReference>
<accession>A0ABD5YXP8</accession>
<dbReference type="InterPro" id="IPR000933">
    <property type="entry name" value="Glyco_hydro_29"/>
</dbReference>
<dbReference type="InterPro" id="IPR057739">
    <property type="entry name" value="Glyco_hydro_29_N"/>
</dbReference>
<dbReference type="InterPro" id="IPR016286">
    <property type="entry name" value="FUC_metazoa-typ"/>
</dbReference>
<dbReference type="EMBL" id="JBHTAX010000005">
    <property type="protein sequence ID" value="MFC7192814.1"/>
    <property type="molecule type" value="Genomic_DNA"/>
</dbReference>
<keyword evidence="5" id="KW-0378">Hydrolase</keyword>
<evidence type="ECO:0000256" key="2">
    <source>
        <dbReference type="ARBA" id="ARBA00007951"/>
    </source>
</evidence>
<feature type="domain" description="Glycoside hydrolase family 29 N-terminal" evidence="7">
    <location>
        <begin position="12"/>
        <end position="357"/>
    </location>
</feature>
<dbReference type="Gene3D" id="3.20.20.80">
    <property type="entry name" value="Glycosidases"/>
    <property type="match status" value="1"/>
</dbReference>